<evidence type="ECO:0000313" key="4">
    <source>
        <dbReference type="EMBL" id="GIF18735.1"/>
    </source>
</evidence>
<proteinExistence type="predicted"/>
<sequence length="394" mass="41227">MTKTALIAGGGIAGTVAALALHRAGWQTRLFESRPAGVADERGAFLTVAVNGLAALRALDLDPAKVLAAGFPTPSMAMTAAGGRRLAVLPLGGPAADGTVTTTIRRADLYGALREVAIEHGIPIEYDRRLTGYREEASRVTATFTGGGEVSGDLLVGADGLRSRTREILNPDGPAPTYLGLLNAGGFTSGEIDADLDRTPGLMHMAFGRKAFFGWVPAPDGSVWWFANPPSKTPSGPGDFTPSSWRAHLIDLFADDGFPAAAIIRATDVAIGPWNTDDLRRVPVWHSGRVVLAGDAAHAVAPSSGQGASMAIEDAVVLARCLSETDDVAAGLAGYERIRRPRVEKVVAAGRRNGSGKTAGPVGAAIRDAMLPLMMKMLFRNGANPQAWILDHRV</sequence>
<dbReference type="GO" id="GO:0071949">
    <property type="term" value="F:FAD binding"/>
    <property type="evidence" value="ECO:0007669"/>
    <property type="project" value="InterPro"/>
</dbReference>
<name>A0A919NIH5_9ACTN</name>
<dbReference type="InterPro" id="IPR050493">
    <property type="entry name" value="FAD-dep_Monooxygenase_BioMet"/>
</dbReference>
<evidence type="ECO:0000313" key="5">
    <source>
        <dbReference type="Proteomes" id="UP000623608"/>
    </source>
</evidence>
<feature type="domain" description="FAD-binding" evidence="3">
    <location>
        <begin position="5"/>
        <end position="348"/>
    </location>
</feature>
<dbReference type="PRINTS" id="PR00420">
    <property type="entry name" value="RNGMNOXGNASE"/>
</dbReference>
<evidence type="ECO:0000259" key="3">
    <source>
        <dbReference type="Pfam" id="PF01494"/>
    </source>
</evidence>
<dbReference type="InterPro" id="IPR002938">
    <property type="entry name" value="FAD-bd"/>
</dbReference>
<dbReference type="GO" id="GO:0004497">
    <property type="term" value="F:monooxygenase activity"/>
    <property type="evidence" value="ECO:0007669"/>
    <property type="project" value="UniProtKB-KW"/>
</dbReference>
<keyword evidence="2" id="KW-0503">Monooxygenase</keyword>
<protein>
    <submittedName>
        <fullName evidence="4">FAD-dependent oxidoreductase</fullName>
    </submittedName>
</protein>
<dbReference type="Pfam" id="PF01494">
    <property type="entry name" value="FAD_binding_3"/>
    <property type="match status" value="1"/>
</dbReference>
<dbReference type="SUPFAM" id="SSF51905">
    <property type="entry name" value="FAD/NAD(P)-binding domain"/>
    <property type="match status" value="1"/>
</dbReference>
<gene>
    <name evidence="4" type="ORF">Ate02nite_14650</name>
</gene>
<evidence type="ECO:0000256" key="2">
    <source>
        <dbReference type="ARBA" id="ARBA00023033"/>
    </source>
</evidence>
<keyword evidence="5" id="KW-1185">Reference proteome</keyword>
<dbReference type="InterPro" id="IPR036188">
    <property type="entry name" value="FAD/NAD-bd_sf"/>
</dbReference>
<dbReference type="EMBL" id="BOMY01000009">
    <property type="protein sequence ID" value="GIF18735.1"/>
    <property type="molecule type" value="Genomic_DNA"/>
</dbReference>
<dbReference type="PANTHER" id="PTHR13789">
    <property type="entry name" value="MONOOXYGENASE"/>
    <property type="match status" value="1"/>
</dbReference>
<evidence type="ECO:0000256" key="1">
    <source>
        <dbReference type="ARBA" id="ARBA00023002"/>
    </source>
</evidence>
<keyword evidence="1" id="KW-0560">Oxidoreductase</keyword>
<dbReference type="Gene3D" id="3.50.50.60">
    <property type="entry name" value="FAD/NAD(P)-binding domain"/>
    <property type="match status" value="1"/>
</dbReference>
<organism evidence="4 5">
    <name type="scientific">Paractinoplanes tereljensis</name>
    <dbReference type="NCBI Taxonomy" id="571912"/>
    <lineage>
        <taxon>Bacteria</taxon>
        <taxon>Bacillati</taxon>
        <taxon>Actinomycetota</taxon>
        <taxon>Actinomycetes</taxon>
        <taxon>Micromonosporales</taxon>
        <taxon>Micromonosporaceae</taxon>
        <taxon>Paractinoplanes</taxon>
    </lineage>
</organism>
<dbReference type="RefSeq" id="WP_203800908.1">
    <property type="nucleotide sequence ID" value="NZ_BOMY01000009.1"/>
</dbReference>
<dbReference type="AlphaFoldDB" id="A0A919NIH5"/>
<accession>A0A919NIH5</accession>
<reference evidence="4" key="1">
    <citation type="submission" date="2021-01" db="EMBL/GenBank/DDBJ databases">
        <title>Whole genome shotgun sequence of Actinoplanes tereljensis NBRC 105297.</title>
        <authorList>
            <person name="Komaki H."/>
            <person name="Tamura T."/>
        </authorList>
    </citation>
    <scope>NUCLEOTIDE SEQUENCE</scope>
    <source>
        <strain evidence="4">NBRC 105297</strain>
    </source>
</reference>
<comment type="caution">
    <text evidence="4">The sequence shown here is derived from an EMBL/GenBank/DDBJ whole genome shotgun (WGS) entry which is preliminary data.</text>
</comment>
<dbReference type="PANTHER" id="PTHR13789:SF309">
    <property type="entry name" value="PUTATIVE (AFU_ORTHOLOGUE AFUA_6G14510)-RELATED"/>
    <property type="match status" value="1"/>
</dbReference>
<dbReference type="Proteomes" id="UP000623608">
    <property type="component" value="Unassembled WGS sequence"/>
</dbReference>